<dbReference type="AlphaFoldDB" id="A0A0F9C4M5"/>
<comment type="similarity">
    <text evidence="1">Belongs to the peptidase S49 family.</text>
</comment>
<evidence type="ECO:0000256" key="4">
    <source>
        <dbReference type="ARBA" id="ARBA00022825"/>
    </source>
</evidence>
<feature type="non-terminal residue" evidence="7">
    <location>
        <position position="228"/>
    </location>
</feature>
<proteinExistence type="inferred from homology"/>
<keyword evidence="2" id="KW-0645">Protease</keyword>
<feature type="transmembrane region" description="Helical" evidence="5">
    <location>
        <begin position="12"/>
        <end position="40"/>
    </location>
</feature>
<dbReference type="GO" id="GO:0008236">
    <property type="term" value="F:serine-type peptidase activity"/>
    <property type="evidence" value="ECO:0007669"/>
    <property type="project" value="UniProtKB-KW"/>
</dbReference>
<keyword evidence="5" id="KW-0812">Transmembrane</keyword>
<gene>
    <name evidence="7" type="ORF">LCGC14_2368490</name>
</gene>
<sequence>MKIARESIFISAIRAFFNTLLGTVGVFVALIPSIILFAILSTPDQKQGAKNKLEILPDLNGNTKMLSLSTPAILQLEVHGVIGTAHLTSKDVNFQLIESRKGILKNNRVKGVLLHINSPGGAATDSDDIFRNILAYKERFDIPVYAYVDGMCASGGFFIACAADQIYTSPFSMIGSVGSLMGPFFNFYSIMEKYGVKSLTVTAGKDKDMMNPFREWKQNEDKSIQKIN</sequence>
<dbReference type="InterPro" id="IPR029045">
    <property type="entry name" value="ClpP/crotonase-like_dom_sf"/>
</dbReference>
<evidence type="ECO:0000259" key="6">
    <source>
        <dbReference type="Pfam" id="PF01343"/>
    </source>
</evidence>
<dbReference type="PANTHER" id="PTHR42987">
    <property type="entry name" value="PEPTIDASE S49"/>
    <property type="match status" value="1"/>
</dbReference>
<dbReference type="EMBL" id="LAZR01034863">
    <property type="protein sequence ID" value="KKL30653.1"/>
    <property type="molecule type" value="Genomic_DNA"/>
</dbReference>
<keyword evidence="5" id="KW-1133">Transmembrane helix</keyword>
<dbReference type="InterPro" id="IPR047272">
    <property type="entry name" value="S49_SppA_C"/>
</dbReference>
<feature type="domain" description="Peptidase S49" evidence="6">
    <location>
        <begin position="141"/>
        <end position="226"/>
    </location>
</feature>
<dbReference type="Pfam" id="PF01343">
    <property type="entry name" value="Peptidase_S49"/>
    <property type="match status" value="1"/>
</dbReference>
<name>A0A0F9C4M5_9ZZZZ</name>
<keyword evidence="5" id="KW-0472">Membrane</keyword>
<organism evidence="7">
    <name type="scientific">marine sediment metagenome</name>
    <dbReference type="NCBI Taxonomy" id="412755"/>
    <lineage>
        <taxon>unclassified sequences</taxon>
        <taxon>metagenomes</taxon>
        <taxon>ecological metagenomes</taxon>
    </lineage>
</organism>
<reference evidence="7" key="1">
    <citation type="journal article" date="2015" name="Nature">
        <title>Complex archaea that bridge the gap between prokaryotes and eukaryotes.</title>
        <authorList>
            <person name="Spang A."/>
            <person name="Saw J.H."/>
            <person name="Jorgensen S.L."/>
            <person name="Zaremba-Niedzwiedzka K."/>
            <person name="Martijn J."/>
            <person name="Lind A.E."/>
            <person name="van Eijk R."/>
            <person name="Schleper C."/>
            <person name="Guy L."/>
            <person name="Ettema T.J."/>
        </authorList>
    </citation>
    <scope>NUCLEOTIDE SEQUENCE</scope>
</reference>
<dbReference type="PANTHER" id="PTHR42987:SF4">
    <property type="entry name" value="PROTEASE SOHB-RELATED"/>
    <property type="match status" value="1"/>
</dbReference>
<dbReference type="GO" id="GO:0006508">
    <property type="term" value="P:proteolysis"/>
    <property type="evidence" value="ECO:0007669"/>
    <property type="project" value="UniProtKB-KW"/>
</dbReference>
<evidence type="ECO:0000256" key="5">
    <source>
        <dbReference type="SAM" id="Phobius"/>
    </source>
</evidence>
<keyword evidence="3" id="KW-0378">Hydrolase</keyword>
<evidence type="ECO:0000256" key="1">
    <source>
        <dbReference type="ARBA" id="ARBA00008683"/>
    </source>
</evidence>
<accession>A0A0F9C4M5</accession>
<dbReference type="CDD" id="cd07023">
    <property type="entry name" value="S49_Sppa_N_C"/>
    <property type="match status" value="1"/>
</dbReference>
<dbReference type="Gene3D" id="3.90.226.10">
    <property type="entry name" value="2-enoyl-CoA Hydratase, Chain A, domain 1"/>
    <property type="match status" value="1"/>
</dbReference>
<evidence type="ECO:0000256" key="3">
    <source>
        <dbReference type="ARBA" id="ARBA00022801"/>
    </source>
</evidence>
<evidence type="ECO:0000313" key="7">
    <source>
        <dbReference type="EMBL" id="KKL30653.1"/>
    </source>
</evidence>
<dbReference type="SUPFAM" id="SSF52096">
    <property type="entry name" value="ClpP/crotonase"/>
    <property type="match status" value="1"/>
</dbReference>
<evidence type="ECO:0000256" key="2">
    <source>
        <dbReference type="ARBA" id="ARBA00022670"/>
    </source>
</evidence>
<protein>
    <recommendedName>
        <fullName evidence="6">Peptidase S49 domain-containing protein</fullName>
    </recommendedName>
</protein>
<dbReference type="InterPro" id="IPR002142">
    <property type="entry name" value="Peptidase_S49"/>
</dbReference>
<dbReference type="Gene3D" id="6.20.330.10">
    <property type="match status" value="1"/>
</dbReference>
<comment type="caution">
    <text evidence="7">The sequence shown here is derived from an EMBL/GenBank/DDBJ whole genome shotgun (WGS) entry which is preliminary data.</text>
</comment>
<keyword evidence="4" id="KW-0720">Serine protease</keyword>